<organism evidence="2">
    <name type="scientific">Candidatus Methanogaster sp. ANME-2c ERB4</name>
    <dbReference type="NCBI Taxonomy" id="2759911"/>
    <lineage>
        <taxon>Archaea</taxon>
        <taxon>Methanobacteriati</taxon>
        <taxon>Methanobacteriota</taxon>
        <taxon>Stenosarchaea group</taxon>
        <taxon>Methanomicrobia</taxon>
        <taxon>Methanosarcinales</taxon>
        <taxon>ANME-2 cluster</taxon>
        <taxon>Candidatus Methanogasteraceae</taxon>
        <taxon>Candidatus Methanogaster</taxon>
    </lineage>
</organism>
<feature type="domain" description="Polymerase beta nucleotidyltransferase" evidence="1">
    <location>
        <begin position="33"/>
        <end position="121"/>
    </location>
</feature>
<proteinExistence type="predicted"/>
<dbReference type="Gene3D" id="3.30.460.10">
    <property type="entry name" value="Beta Polymerase, domain 2"/>
    <property type="match status" value="1"/>
</dbReference>
<protein>
    <recommendedName>
        <fullName evidence="1">Polymerase beta nucleotidyltransferase domain-containing protein</fullName>
    </recommendedName>
</protein>
<gene>
    <name evidence="2" type="ORF">PABHDKJJ_00031</name>
</gene>
<dbReference type="Pfam" id="PF18765">
    <property type="entry name" value="Polbeta"/>
    <property type="match status" value="1"/>
</dbReference>
<name>A0A7G9YE93_9EURY</name>
<accession>A0A7G9YE93</accession>
<dbReference type="EMBL" id="MT631185">
    <property type="protein sequence ID" value="QNO46327.1"/>
    <property type="molecule type" value="Genomic_DNA"/>
</dbReference>
<evidence type="ECO:0000313" key="2">
    <source>
        <dbReference type="EMBL" id="QNO46327.1"/>
    </source>
</evidence>
<dbReference type="NCBIfam" id="NF047752">
    <property type="entry name" value="MntA_antitoxin"/>
    <property type="match status" value="1"/>
</dbReference>
<reference evidence="2" key="1">
    <citation type="submission" date="2020-06" db="EMBL/GenBank/DDBJ databases">
        <title>Unique genomic features of the anaerobic methanotrophic archaea.</title>
        <authorList>
            <person name="Chadwick G.L."/>
            <person name="Skennerton C.T."/>
            <person name="Laso-Perez R."/>
            <person name="Leu A.O."/>
            <person name="Speth D.R."/>
            <person name="Yu H."/>
            <person name="Morgan-Lang C."/>
            <person name="Hatzenpichler R."/>
            <person name="Goudeau D."/>
            <person name="Malmstrom R."/>
            <person name="Brazelton W.J."/>
            <person name="Woyke T."/>
            <person name="Hallam S.J."/>
            <person name="Tyson G.W."/>
            <person name="Wegener G."/>
            <person name="Boetius A."/>
            <person name="Orphan V."/>
        </authorList>
    </citation>
    <scope>NUCLEOTIDE SEQUENCE</scope>
</reference>
<dbReference type="PANTHER" id="PTHR43852">
    <property type="entry name" value="NUCLEOTIDYLTRANSFERASE"/>
    <property type="match status" value="1"/>
</dbReference>
<dbReference type="InterPro" id="IPR052930">
    <property type="entry name" value="TA_antitoxin_MntA"/>
</dbReference>
<dbReference type="AlphaFoldDB" id="A0A7G9YE93"/>
<dbReference type="InterPro" id="IPR041633">
    <property type="entry name" value="Polbeta"/>
</dbReference>
<dbReference type="InterPro" id="IPR043519">
    <property type="entry name" value="NT_sf"/>
</dbReference>
<dbReference type="PANTHER" id="PTHR43852:SF3">
    <property type="entry name" value="NUCLEOTIDYLTRANSFERASE"/>
    <property type="match status" value="1"/>
</dbReference>
<sequence>MGCYEEVSNGWFNMINRMTHSLGKTQKKNITKTIVGMLKRRREIISAYIHGSFLESHFRDIDVAIYIDAENENILYELNLERELEEIVGFPVDVRILNRAPLSFRFRVIEGGVLLFSKDEKRSCDFESLVMAEHHDFSFHSEIYRRVALGIEV</sequence>
<dbReference type="SUPFAM" id="SSF81301">
    <property type="entry name" value="Nucleotidyltransferase"/>
    <property type="match status" value="1"/>
</dbReference>
<evidence type="ECO:0000259" key="1">
    <source>
        <dbReference type="Pfam" id="PF18765"/>
    </source>
</evidence>